<dbReference type="Pfam" id="PF02563">
    <property type="entry name" value="Poly_export"/>
    <property type="match status" value="1"/>
</dbReference>
<evidence type="ECO:0000256" key="4">
    <source>
        <dbReference type="ARBA" id="ARBA00022452"/>
    </source>
</evidence>
<keyword evidence="7 15" id="KW-0732">Signal</keyword>
<keyword evidence="3" id="KW-0813">Transport</keyword>
<keyword evidence="14" id="KW-0449">Lipoprotein</keyword>
<evidence type="ECO:0000256" key="1">
    <source>
        <dbReference type="ARBA" id="ARBA00004571"/>
    </source>
</evidence>
<dbReference type="InterPro" id="IPR006311">
    <property type="entry name" value="TAT_signal"/>
</dbReference>
<feature type="domain" description="SLBB" evidence="18">
    <location>
        <begin position="262"/>
        <end position="343"/>
    </location>
</feature>
<feature type="domain" description="Polysaccharide export protein N-terminal" evidence="16">
    <location>
        <begin position="95"/>
        <end position="169"/>
    </location>
</feature>
<dbReference type="InterPro" id="IPR019554">
    <property type="entry name" value="Soluble_ligand-bd"/>
</dbReference>
<evidence type="ECO:0000256" key="5">
    <source>
        <dbReference type="ARBA" id="ARBA00022597"/>
    </source>
</evidence>
<keyword evidence="11" id="KW-0472">Membrane</keyword>
<dbReference type="PROSITE" id="PS51318">
    <property type="entry name" value="TAT"/>
    <property type="match status" value="1"/>
</dbReference>
<evidence type="ECO:0000256" key="15">
    <source>
        <dbReference type="SAM" id="SignalP"/>
    </source>
</evidence>
<accession>A0ABQ6A1J0</accession>
<sequence>MSRALSTRRACLRLLALGGSALLAGCAALPEAGPSTGAVINSGAAAKTPAGDAGYNFMTLTEDTARALNQASGDGAAAAALSAFAALPSALPLGRIGIGDLLHVTLWEPNPAGTTLLSPPGLDVSLRVDPSGMVELPYVGALAVAGRTPLSVERTIMAVLAGQGHNIQAAVLDAQAVSGTVIVQGEANRPGAYPLTAGAQSLLDLIALAGGSRLADYDTIVRVSRGGARAQAPLSCITGNSALDIPIAPGDAVLLLPRRLEFYAFGAVNHPGLFPYDSANISLVEALADIYGLQDNLAAPRGVFIYRRQAGAAQSVYQLDLSQAEGFFIADLFVVRPGDVIYVSDAPVADVSKVLQTISGISGVAGIPRNFGAPY</sequence>
<evidence type="ECO:0000313" key="19">
    <source>
        <dbReference type="EMBL" id="GLR66339.1"/>
    </source>
</evidence>
<keyword evidence="10" id="KW-0626">Porin</keyword>
<evidence type="ECO:0000256" key="7">
    <source>
        <dbReference type="ARBA" id="ARBA00022729"/>
    </source>
</evidence>
<keyword evidence="8" id="KW-0625">Polysaccharide transport</keyword>
<dbReference type="PROSITE" id="PS51257">
    <property type="entry name" value="PROKAR_LIPOPROTEIN"/>
    <property type="match status" value="1"/>
</dbReference>
<reference evidence="20" key="1">
    <citation type="journal article" date="2019" name="Int. J. Syst. Evol. Microbiol.">
        <title>The Global Catalogue of Microorganisms (GCM) 10K type strain sequencing project: providing services to taxonomists for standard genome sequencing and annotation.</title>
        <authorList>
            <consortium name="The Broad Institute Genomics Platform"/>
            <consortium name="The Broad Institute Genome Sequencing Center for Infectious Disease"/>
            <person name="Wu L."/>
            <person name="Ma J."/>
        </authorList>
    </citation>
    <scope>NUCLEOTIDE SEQUENCE [LARGE SCALE GENOMIC DNA]</scope>
    <source>
        <strain evidence="20">NBRC 112502</strain>
    </source>
</reference>
<dbReference type="InterPro" id="IPR054765">
    <property type="entry name" value="SLBB_dom"/>
</dbReference>
<comment type="subcellular location">
    <subcellularLocation>
        <location evidence="1">Cell outer membrane</location>
        <topology evidence="1">Multi-pass membrane protein</topology>
    </subcellularLocation>
</comment>
<dbReference type="PANTHER" id="PTHR33619">
    <property type="entry name" value="POLYSACCHARIDE EXPORT PROTEIN GFCE-RELATED"/>
    <property type="match status" value="1"/>
</dbReference>
<keyword evidence="6" id="KW-0812">Transmembrane</keyword>
<evidence type="ECO:0000259" key="17">
    <source>
        <dbReference type="Pfam" id="PF10531"/>
    </source>
</evidence>
<dbReference type="PANTHER" id="PTHR33619:SF3">
    <property type="entry name" value="POLYSACCHARIDE EXPORT PROTEIN GFCE-RELATED"/>
    <property type="match status" value="1"/>
</dbReference>
<keyword evidence="13" id="KW-0998">Cell outer membrane</keyword>
<evidence type="ECO:0000256" key="6">
    <source>
        <dbReference type="ARBA" id="ARBA00022692"/>
    </source>
</evidence>
<evidence type="ECO:0000256" key="11">
    <source>
        <dbReference type="ARBA" id="ARBA00023136"/>
    </source>
</evidence>
<evidence type="ECO:0000259" key="16">
    <source>
        <dbReference type="Pfam" id="PF02563"/>
    </source>
</evidence>
<evidence type="ECO:0000256" key="12">
    <source>
        <dbReference type="ARBA" id="ARBA00023139"/>
    </source>
</evidence>
<evidence type="ECO:0000256" key="2">
    <source>
        <dbReference type="ARBA" id="ARBA00009450"/>
    </source>
</evidence>
<keyword evidence="20" id="KW-1185">Reference proteome</keyword>
<dbReference type="Proteomes" id="UP001156641">
    <property type="component" value="Unassembled WGS sequence"/>
</dbReference>
<dbReference type="EMBL" id="BSOS01000013">
    <property type="protein sequence ID" value="GLR66339.1"/>
    <property type="molecule type" value="Genomic_DNA"/>
</dbReference>
<gene>
    <name evidence="19" type="ORF">GCM10010909_10190</name>
</gene>
<feature type="signal peptide" evidence="15">
    <location>
        <begin position="1"/>
        <end position="24"/>
    </location>
</feature>
<evidence type="ECO:0000256" key="8">
    <source>
        <dbReference type="ARBA" id="ARBA00023047"/>
    </source>
</evidence>
<keyword evidence="5" id="KW-0762">Sugar transport</keyword>
<keyword evidence="9" id="KW-0406">Ion transport</keyword>
<evidence type="ECO:0000256" key="9">
    <source>
        <dbReference type="ARBA" id="ARBA00023065"/>
    </source>
</evidence>
<dbReference type="Pfam" id="PF10531">
    <property type="entry name" value="SLBB"/>
    <property type="match status" value="1"/>
</dbReference>
<protein>
    <recommendedName>
        <fullName evidence="21">Polysaccharide export outer membrane protein</fullName>
    </recommendedName>
</protein>
<comment type="caution">
    <text evidence="19">The sequence shown here is derived from an EMBL/GenBank/DDBJ whole genome shotgun (WGS) entry which is preliminary data.</text>
</comment>
<evidence type="ECO:0000256" key="14">
    <source>
        <dbReference type="ARBA" id="ARBA00023288"/>
    </source>
</evidence>
<dbReference type="RefSeq" id="WP_284257017.1">
    <property type="nucleotide sequence ID" value="NZ_BSOS01000013.1"/>
</dbReference>
<evidence type="ECO:0008006" key="21">
    <source>
        <dbReference type="Google" id="ProtNLM"/>
    </source>
</evidence>
<dbReference type="InterPro" id="IPR003715">
    <property type="entry name" value="Poly_export_N"/>
</dbReference>
<evidence type="ECO:0000256" key="3">
    <source>
        <dbReference type="ARBA" id="ARBA00022448"/>
    </source>
</evidence>
<name>A0ABQ6A1J0_9PROT</name>
<feature type="chain" id="PRO_5045748680" description="Polysaccharide export outer membrane protein" evidence="15">
    <location>
        <begin position="25"/>
        <end position="375"/>
    </location>
</feature>
<evidence type="ECO:0000256" key="10">
    <source>
        <dbReference type="ARBA" id="ARBA00023114"/>
    </source>
</evidence>
<dbReference type="Gene3D" id="3.10.560.10">
    <property type="entry name" value="Outer membrane lipoprotein wza domain like"/>
    <property type="match status" value="2"/>
</dbReference>
<dbReference type="Pfam" id="PF22461">
    <property type="entry name" value="SLBB_2"/>
    <property type="match status" value="1"/>
</dbReference>
<proteinExistence type="inferred from homology"/>
<dbReference type="Gene3D" id="3.30.1950.10">
    <property type="entry name" value="wza like domain"/>
    <property type="match status" value="1"/>
</dbReference>
<evidence type="ECO:0000313" key="20">
    <source>
        <dbReference type="Proteomes" id="UP001156641"/>
    </source>
</evidence>
<keyword evidence="12" id="KW-0564">Palmitate</keyword>
<dbReference type="InterPro" id="IPR049712">
    <property type="entry name" value="Poly_export"/>
</dbReference>
<keyword evidence="4" id="KW-1134">Transmembrane beta strand</keyword>
<feature type="domain" description="Soluble ligand binding" evidence="17">
    <location>
        <begin position="181"/>
        <end position="228"/>
    </location>
</feature>
<organism evidence="19 20">
    <name type="scientific">Acidocella aquatica</name>
    <dbReference type="NCBI Taxonomy" id="1922313"/>
    <lineage>
        <taxon>Bacteria</taxon>
        <taxon>Pseudomonadati</taxon>
        <taxon>Pseudomonadota</taxon>
        <taxon>Alphaproteobacteria</taxon>
        <taxon>Acetobacterales</taxon>
        <taxon>Acidocellaceae</taxon>
        <taxon>Acidocella</taxon>
    </lineage>
</organism>
<evidence type="ECO:0000259" key="18">
    <source>
        <dbReference type="Pfam" id="PF22461"/>
    </source>
</evidence>
<comment type="similarity">
    <text evidence="2">Belongs to the BexD/CtrA/VexA family.</text>
</comment>
<evidence type="ECO:0000256" key="13">
    <source>
        <dbReference type="ARBA" id="ARBA00023237"/>
    </source>
</evidence>